<dbReference type="EMBL" id="CM023491">
    <property type="protein sequence ID" value="KAH6941596.1"/>
    <property type="molecule type" value="Genomic_DNA"/>
</dbReference>
<evidence type="ECO:0000313" key="1">
    <source>
        <dbReference type="EMBL" id="KAH6941596.1"/>
    </source>
</evidence>
<dbReference type="Proteomes" id="UP000821845">
    <property type="component" value="Chromosome 11"/>
</dbReference>
<gene>
    <name evidence="1" type="ORF">HPB50_020489</name>
</gene>
<keyword evidence="2" id="KW-1185">Reference proteome</keyword>
<organism evidence="1 2">
    <name type="scientific">Hyalomma asiaticum</name>
    <name type="common">Tick</name>
    <dbReference type="NCBI Taxonomy" id="266040"/>
    <lineage>
        <taxon>Eukaryota</taxon>
        <taxon>Metazoa</taxon>
        <taxon>Ecdysozoa</taxon>
        <taxon>Arthropoda</taxon>
        <taxon>Chelicerata</taxon>
        <taxon>Arachnida</taxon>
        <taxon>Acari</taxon>
        <taxon>Parasitiformes</taxon>
        <taxon>Ixodida</taxon>
        <taxon>Ixodoidea</taxon>
        <taxon>Ixodidae</taxon>
        <taxon>Hyalomminae</taxon>
        <taxon>Hyalomma</taxon>
    </lineage>
</organism>
<proteinExistence type="predicted"/>
<reference evidence="1" key="1">
    <citation type="submission" date="2020-05" db="EMBL/GenBank/DDBJ databases">
        <title>Large-scale comparative analyses of tick genomes elucidate their genetic diversity and vector capacities.</title>
        <authorList>
            <person name="Jia N."/>
            <person name="Wang J."/>
            <person name="Shi W."/>
            <person name="Du L."/>
            <person name="Sun Y."/>
            <person name="Zhan W."/>
            <person name="Jiang J."/>
            <person name="Wang Q."/>
            <person name="Zhang B."/>
            <person name="Ji P."/>
            <person name="Sakyi L.B."/>
            <person name="Cui X."/>
            <person name="Yuan T."/>
            <person name="Jiang B."/>
            <person name="Yang W."/>
            <person name="Lam T.T.-Y."/>
            <person name="Chang Q."/>
            <person name="Ding S."/>
            <person name="Wang X."/>
            <person name="Zhu J."/>
            <person name="Ruan X."/>
            <person name="Zhao L."/>
            <person name="Wei J."/>
            <person name="Que T."/>
            <person name="Du C."/>
            <person name="Cheng J."/>
            <person name="Dai P."/>
            <person name="Han X."/>
            <person name="Huang E."/>
            <person name="Gao Y."/>
            <person name="Liu J."/>
            <person name="Shao H."/>
            <person name="Ye R."/>
            <person name="Li L."/>
            <person name="Wei W."/>
            <person name="Wang X."/>
            <person name="Wang C."/>
            <person name="Yang T."/>
            <person name="Huo Q."/>
            <person name="Li W."/>
            <person name="Guo W."/>
            <person name="Chen H."/>
            <person name="Zhou L."/>
            <person name="Ni X."/>
            <person name="Tian J."/>
            <person name="Zhou Y."/>
            <person name="Sheng Y."/>
            <person name="Liu T."/>
            <person name="Pan Y."/>
            <person name="Xia L."/>
            <person name="Li J."/>
            <person name="Zhao F."/>
            <person name="Cao W."/>
        </authorList>
    </citation>
    <scope>NUCLEOTIDE SEQUENCE</scope>
    <source>
        <strain evidence="1">Hyas-2018</strain>
    </source>
</reference>
<protein>
    <submittedName>
        <fullName evidence="1">Uncharacterized protein</fullName>
    </submittedName>
</protein>
<name>A0ACB7T300_HYAAI</name>
<accession>A0ACB7T300</accession>
<comment type="caution">
    <text evidence="1">The sequence shown here is derived from an EMBL/GenBank/DDBJ whole genome shotgun (WGS) entry which is preliminary data.</text>
</comment>
<evidence type="ECO:0000313" key="2">
    <source>
        <dbReference type="Proteomes" id="UP000821845"/>
    </source>
</evidence>
<sequence>MDTDKLIALGKELALEGAELREWVEEQQELAREDEALEREWAREDKEIEERYKEREREREERERIVAKEAEELQLKLQQLRMKLRNSVHETTLDFEATDKSAQAFHVKETVPYKCEDWGQMVVSSKTEDVDNGETASKDCDPVVEERKDISGQDEVESISDGSERAVLNAAQYSKEAVESVDAFELQDKVVEHSFEELGQETNSSNEEGDSEEPAVAPKKVGAKENESDESLREKKAGLVTNGSDSNGHLDEPGQCHVDEGPSVKENERCVTSCEMAAESSQTCEDSNCSAVKNVKNECHVHEDAGPSVDEKEQKVTSYEMESEGWVTCEQAEFSEVENVGSDAATCLEVGGIHQCMTVEDDVGRPCTNRFSEERRLLFMRRHSSEHEASRRLATISVAEGQDRQWMPRKSTVGRRTDRHNCELLITAVGYSHNLVAALREQNWTRIRGCVIESASSWQVDLRAGVDPYQPDDRVARYERKAQKLRNYYRLCCGRLREKEVPYFEEIQTTPSATPSVSVTYQVDDGSAPRRSSSENTRRGQVLAPLADAKPDDGLGLTSSYSSCSSFDSVPGEYIHRETDIDVVTESGSRPRRDSSLSED</sequence>